<dbReference type="InterPro" id="IPR050492">
    <property type="entry name" value="Bact_metal-bind_prot9"/>
</dbReference>
<name>A0A6L8WAP2_9PROT</name>
<dbReference type="PANTHER" id="PTHR42953:SF3">
    <property type="entry name" value="HIGH-AFFINITY ZINC UPTAKE SYSTEM PROTEIN ZNUA"/>
    <property type="match status" value="1"/>
</dbReference>
<keyword evidence="4 7" id="KW-0732">Signal</keyword>
<dbReference type="InterPro" id="IPR006127">
    <property type="entry name" value="ZnuA-like"/>
</dbReference>
<dbReference type="RefSeq" id="WP_161316047.1">
    <property type="nucleotide sequence ID" value="NZ_WTUW01000002.1"/>
</dbReference>
<proteinExistence type="inferred from homology"/>
<reference evidence="8 9" key="1">
    <citation type="submission" date="2019-12" db="EMBL/GenBank/DDBJ databases">
        <title>Snethiella sp. nov. sp. isolated from sea sand.</title>
        <authorList>
            <person name="Kim J."/>
            <person name="Jeong S.E."/>
            <person name="Jung H.S."/>
            <person name="Jeon C.O."/>
        </authorList>
    </citation>
    <scope>NUCLEOTIDE SEQUENCE [LARGE SCALE GENOMIC DNA]</scope>
    <source>
        <strain evidence="8 9">DP05</strain>
    </source>
</reference>
<accession>A0A6L8WAP2</accession>
<keyword evidence="5" id="KW-0406">Ion transport</keyword>
<evidence type="ECO:0000256" key="6">
    <source>
        <dbReference type="SAM" id="MobiDB-lite"/>
    </source>
</evidence>
<gene>
    <name evidence="8" type="ORF">GQE98_13005</name>
</gene>
<evidence type="ECO:0000256" key="7">
    <source>
        <dbReference type="SAM" id="SignalP"/>
    </source>
</evidence>
<dbReference type="Gene3D" id="3.40.50.1980">
    <property type="entry name" value="Nitrogenase molybdenum iron protein domain"/>
    <property type="match status" value="3"/>
</dbReference>
<sequence>MKKYLLMIGLILMLPARGYAAPTENVVVTIAPLYSLVQGVIGDTGEADLLLKGNVSPHTFQLKPSQVAKLQKAKIVFYIGKGMEVFLVRALETLPDSVTQVSMMDQPEMTILEIREGGEWEHHDHSAHNHGEEEHRDHSADDHDEEAHHDHDEHDHHGHEHEEMGDSHIWLDPANAIVMVKAITKELSKAYPENRAQYKENALEMISKIEASDKEANAVLEPVKDKPYVVFHDAYQYFENYYGLSAVGSIVVEPGDAASAKRIATLRKKIAETGAICVFREPQFSDKLSRLVTEETTAKLGTVDPIGAELAPGPDMYPQLLKQVALELVTCLND</sequence>
<feature type="chain" id="PRO_5026984259" description="High-affinity zinc uptake system protein ZnuA" evidence="7">
    <location>
        <begin position="21"/>
        <end position="334"/>
    </location>
</feature>
<evidence type="ECO:0000256" key="5">
    <source>
        <dbReference type="ARBA" id="ARBA00022906"/>
    </source>
</evidence>
<evidence type="ECO:0000313" key="8">
    <source>
        <dbReference type="EMBL" id="MZR31553.1"/>
    </source>
</evidence>
<dbReference type="AlphaFoldDB" id="A0A6L8WAP2"/>
<evidence type="ECO:0000313" key="9">
    <source>
        <dbReference type="Proteomes" id="UP000476030"/>
    </source>
</evidence>
<evidence type="ECO:0000256" key="1">
    <source>
        <dbReference type="ARBA" id="ARBA00011028"/>
    </source>
</evidence>
<evidence type="ECO:0000256" key="2">
    <source>
        <dbReference type="ARBA" id="ARBA00015915"/>
    </source>
</evidence>
<dbReference type="GO" id="GO:0006829">
    <property type="term" value="P:zinc ion transport"/>
    <property type="evidence" value="ECO:0007669"/>
    <property type="project" value="UniProtKB-KW"/>
</dbReference>
<dbReference type="Pfam" id="PF01297">
    <property type="entry name" value="ZnuA"/>
    <property type="match status" value="1"/>
</dbReference>
<dbReference type="PANTHER" id="PTHR42953">
    <property type="entry name" value="HIGH-AFFINITY ZINC UPTAKE SYSTEM PROTEIN ZNUA-RELATED"/>
    <property type="match status" value="1"/>
</dbReference>
<keyword evidence="9" id="KW-1185">Reference proteome</keyword>
<dbReference type="SUPFAM" id="SSF53807">
    <property type="entry name" value="Helical backbone' metal receptor"/>
    <property type="match status" value="1"/>
</dbReference>
<feature type="signal peptide" evidence="7">
    <location>
        <begin position="1"/>
        <end position="20"/>
    </location>
</feature>
<dbReference type="Proteomes" id="UP000476030">
    <property type="component" value="Unassembled WGS sequence"/>
</dbReference>
<protein>
    <recommendedName>
        <fullName evidence="2">High-affinity zinc uptake system protein ZnuA</fullName>
    </recommendedName>
</protein>
<evidence type="ECO:0000256" key="3">
    <source>
        <dbReference type="ARBA" id="ARBA00022448"/>
    </source>
</evidence>
<keyword evidence="3" id="KW-0813">Transport</keyword>
<dbReference type="GO" id="GO:0046872">
    <property type="term" value="F:metal ion binding"/>
    <property type="evidence" value="ECO:0007669"/>
    <property type="project" value="InterPro"/>
</dbReference>
<dbReference type="EMBL" id="WTUW01000002">
    <property type="protein sequence ID" value="MZR31553.1"/>
    <property type="molecule type" value="Genomic_DNA"/>
</dbReference>
<keyword evidence="5" id="KW-0864">Zinc transport</keyword>
<keyword evidence="5" id="KW-0862">Zinc</keyword>
<feature type="region of interest" description="Disordered" evidence="6">
    <location>
        <begin position="122"/>
        <end position="164"/>
    </location>
</feature>
<organism evidence="8 9">
    <name type="scientific">Sneathiella litorea</name>
    <dbReference type="NCBI Taxonomy" id="2606216"/>
    <lineage>
        <taxon>Bacteria</taxon>
        <taxon>Pseudomonadati</taxon>
        <taxon>Pseudomonadota</taxon>
        <taxon>Alphaproteobacteria</taxon>
        <taxon>Sneathiellales</taxon>
        <taxon>Sneathiellaceae</taxon>
        <taxon>Sneathiella</taxon>
    </lineage>
</organism>
<evidence type="ECO:0000256" key="4">
    <source>
        <dbReference type="ARBA" id="ARBA00022729"/>
    </source>
</evidence>
<comment type="similarity">
    <text evidence="1">Belongs to the bacterial solute-binding protein 9 family.</text>
</comment>
<comment type="caution">
    <text evidence="8">The sequence shown here is derived from an EMBL/GenBank/DDBJ whole genome shotgun (WGS) entry which is preliminary data.</text>
</comment>